<feature type="transmembrane region" description="Helical" evidence="1">
    <location>
        <begin position="140"/>
        <end position="158"/>
    </location>
</feature>
<gene>
    <name evidence="2" type="ORF">ACFPOG_20610</name>
</gene>
<feature type="transmembrane region" description="Helical" evidence="1">
    <location>
        <begin position="18"/>
        <end position="39"/>
    </location>
</feature>
<evidence type="ECO:0008006" key="4">
    <source>
        <dbReference type="Google" id="ProtNLM"/>
    </source>
</evidence>
<dbReference type="EMBL" id="JBHSMJ010000027">
    <property type="protein sequence ID" value="MFC5450658.1"/>
    <property type="molecule type" value="Genomic_DNA"/>
</dbReference>
<evidence type="ECO:0000256" key="1">
    <source>
        <dbReference type="SAM" id="Phobius"/>
    </source>
</evidence>
<feature type="transmembrane region" description="Helical" evidence="1">
    <location>
        <begin position="51"/>
        <end position="70"/>
    </location>
</feature>
<organism evidence="2 3">
    <name type="scientific">Paenibacillus aestuarii</name>
    <dbReference type="NCBI Taxonomy" id="516965"/>
    <lineage>
        <taxon>Bacteria</taxon>
        <taxon>Bacillati</taxon>
        <taxon>Bacillota</taxon>
        <taxon>Bacilli</taxon>
        <taxon>Bacillales</taxon>
        <taxon>Paenibacillaceae</taxon>
        <taxon>Paenibacillus</taxon>
    </lineage>
</organism>
<keyword evidence="1" id="KW-0472">Membrane</keyword>
<feature type="transmembrane region" description="Helical" evidence="1">
    <location>
        <begin position="107"/>
        <end position="128"/>
    </location>
</feature>
<keyword evidence="3" id="KW-1185">Reference proteome</keyword>
<dbReference type="RefSeq" id="WP_377525726.1">
    <property type="nucleotide sequence ID" value="NZ_JBHSMJ010000027.1"/>
</dbReference>
<accession>A0ABW0KB90</accession>
<name>A0ABW0KB90_9BACL</name>
<keyword evidence="1" id="KW-0812">Transmembrane</keyword>
<proteinExistence type="predicted"/>
<evidence type="ECO:0000313" key="3">
    <source>
        <dbReference type="Proteomes" id="UP001596044"/>
    </source>
</evidence>
<dbReference type="Proteomes" id="UP001596044">
    <property type="component" value="Unassembled WGS sequence"/>
</dbReference>
<protein>
    <recommendedName>
        <fullName evidence="4">DUF4064 domain-containing protein</fullName>
    </recommendedName>
</protein>
<sequence>MDNIQHAANTVMEQLIRLLQLIGIPVMGVLFIIGFLVLLTSGKNPRRKRAGYIMTVAFGIGILIISYIPLLAYEYGGMREATGNETIDSMVNSSAGLGAVFFKGLKYAAVPLTFTMFYVGVLVALVAAKSPQRKRLGMGICILSPIALLIVFVIPLLLPHL</sequence>
<evidence type="ECO:0000313" key="2">
    <source>
        <dbReference type="EMBL" id="MFC5450658.1"/>
    </source>
</evidence>
<keyword evidence="1" id="KW-1133">Transmembrane helix</keyword>
<reference evidence="3" key="1">
    <citation type="journal article" date="2019" name="Int. J. Syst. Evol. Microbiol.">
        <title>The Global Catalogue of Microorganisms (GCM) 10K type strain sequencing project: providing services to taxonomists for standard genome sequencing and annotation.</title>
        <authorList>
            <consortium name="The Broad Institute Genomics Platform"/>
            <consortium name="The Broad Institute Genome Sequencing Center for Infectious Disease"/>
            <person name="Wu L."/>
            <person name="Ma J."/>
        </authorList>
    </citation>
    <scope>NUCLEOTIDE SEQUENCE [LARGE SCALE GENOMIC DNA]</scope>
    <source>
        <strain evidence="3">KACC 11904</strain>
    </source>
</reference>
<comment type="caution">
    <text evidence="2">The sequence shown here is derived from an EMBL/GenBank/DDBJ whole genome shotgun (WGS) entry which is preliminary data.</text>
</comment>